<gene>
    <name evidence="1" type="ORF">SAMN04489717_5673</name>
</gene>
<dbReference type="OrthoDB" id="3210113at2"/>
<dbReference type="PANTHER" id="PTHR48098">
    <property type="entry name" value="ENTEROCHELIN ESTERASE-RELATED"/>
    <property type="match status" value="1"/>
</dbReference>
<dbReference type="InterPro" id="IPR000801">
    <property type="entry name" value="Esterase-like"/>
</dbReference>
<organism evidence="1 2">
    <name type="scientific">Actinopolymorpha singaporensis</name>
    <dbReference type="NCBI Taxonomy" id="117157"/>
    <lineage>
        <taxon>Bacteria</taxon>
        <taxon>Bacillati</taxon>
        <taxon>Actinomycetota</taxon>
        <taxon>Actinomycetes</taxon>
        <taxon>Propionibacteriales</taxon>
        <taxon>Actinopolymorphaceae</taxon>
        <taxon>Actinopolymorpha</taxon>
    </lineage>
</organism>
<accession>A0A1H1YSW9</accession>
<dbReference type="PANTHER" id="PTHR48098:SF1">
    <property type="entry name" value="DIACYLGLYCEROL ACYLTRANSFERASE_MYCOLYLTRANSFERASE AG85A"/>
    <property type="match status" value="1"/>
</dbReference>
<protein>
    <submittedName>
        <fullName evidence="1">S-formylglutathione hydrolase FrmB</fullName>
    </submittedName>
</protein>
<dbReference type="EMBL" id="LT629732">
    <property type="protein sequence ID" value="SDT24432.1"/>
    <property type="molecule type" value="Genomic_DNA"/>
</dbReference>
<dbReference type="STRING" id="117157.SAMN04489717_5673"/>
<dbReference type="InterPro" id="IPR029058">
    <property type="entry name" value="AB_hydrolase_fold"/>
</dbReference>
<dbReference type="RefSeq" id="WP_092656696.1">
    <property type="nucleotide sequence ID" value="NZ_LT629732.1"/>
</dbReference>
<keyword evidence="1" id="KW-0378">Hydrolase</keyword>
<sequence length="292" mass="30703">MPPSRRSLLSAGIGTLAAGTAAVGLVESGLVPGRTMMHTALGLTGENGVVPEVAPGPELSGTFTSAERAGAQVAWTVAYPPGSPTDAALPVVLALHGRGGDHRSAFDQLGLDRFMAAAAADWPTPFALVSVDGGASTFWHRRRNGDDPQAMLLTELLPRLAERGLRTDRIGLIGWSMGGFGALLFAAARPDLVGAAVVVSPALWREYSEVRPGAFDGPTDFAANDVFADQRPLDGLRLRVDCGRDDPFAAATREFVAGLTPPPAGGFQPGAHTVGYWRRMAPEQLRFLAWNL</sequence>
<evidence type="ECO:0000313" key="2">
    <source>
        <dbReference type="Proteomes" id="UP000198983"/>
    </source>
</evidence>
<dbReference type="Pfam" id="PF00756">
    <property type="entry name" value="Esterase"/>
    <property type="match status" value="1"/>
</dbReference>
<dbReference type="GO" id="GO:0016747">
    <property type="term" value="F:acyltransferase activity, transferring groups other than amino-acyl groups"/>
    <property type="evidence" value="ECO:0007669"/>
    <property type="project" value="TreeGrafter"/>
</dbReference>
<proteinExistence type="predicted"/>
<dbReference type="GO" id="GO:0016787">
    <property type="term" value="F:hydrolase activity"/>
    <property type="evidence" value="ECO:0007669"/>
    <property type="project" value="UniProtKB-KW"/>
</dbReference>
<dbReference type="AlphaFoldDB" id="A0A1H1YSW9"/>
<dbReference type="InterPro" id="IPR050583">
    <property type="entry name" value="Mycobacterial_A85_antigen"/>
</dbReference>
<name>A0A1H1YSW9_9ACTN</name>
<reference evidence="1 2" key="1">
    <citation type="submission" date="2016-10" db="EMBL/GenBank/DDBJ databases">
        <authorList>
            <person name="de Groot N.N."/>
        </authorList>
    </citation>
    <scope>NUCLEOTIDE SEQUENCE [LARGE SCALE GENOMIC DNA]</scope>
    <source>
        <strain evidence="1 2">DSM 22024</strain>
    </source>
</reference>
<dbReference type="SUPFAM" id="SSF53474">
    <property type="entry name" value="alpha/beta-Hydrolases"/>
    <property type="match status" value="1"/>
</dbReference>
<keyword evidence="2" id="KW-1185">Reference proteome</keyword>
<dbReference type="Gene3D" id="3.40.50.1820">
    <property type="entry name" value="alpha/beta hydrolase"/>
    <property type="match status" value="1"/>
</dbReference>
<evidence type="ECO:0000313" key="1">
    <source>
        <dbReference type="EMBL" id="SDT24432.1"/>
    </source>
</evidence>
<dbReference type="Proteomes" id="UP000198983">
    <property type="component" value="Chromosome I"/>
</dbReference>